<dbReference type="GO" id="GO:0051015">
    <property type="term" value="F:actin filament binding"/>
    <property type="evidence" value="ECO:0007669"/>
    <property type="project" value="TreeGrafter"/>
</dbReference>
<dbReference type="GO" id="GO:0030479">
    <property type="term" value="C:actin cortical patch"/>
    <property type="evidence" value="ECO:0007669"/>
    <property type="project" value="TreeGrafter"/>
</dbReference>
<sequence>MPLGMHNPLPASLRTGFLGSARFGSGILVARLPDGSWSAPSAIATLGGGFGGQVGFELTDFVFILNDAKAVRTFSQAGSLTLGGNLSIALGPVGRNAEIATGASSKGVASMFTYSRTKGLFGGLSLEGSVLVERRSANRKLYERKITATQLLNGELPPPPEAESLMRLLHSQAFYPPMPRPPLDTPSPTGVELPVTAQNRPPSEVHVDGGGQQNAARPEVNGGEMDRPGLSPDHRPLSEVQSPHPDQQVRPASELHPDSPNSQHRPVSEVHSDSPNSQDRPVSELHSDSPIAQNAPVLEPRPESPNSQHAPVPEAQVDTSNSQDVLVLEVPVVGSKPQHPPVPEPHPETPESQHPPVPEVHVDTSSLQYPSVSEAHVESHSRPASPPPATQPDGQHDQAPAAEMDFQLPAGVPYFPPEKPHAAPGGGNTTATTPNVTH</sequence>
<reference evidence="3" key="1">
    <citation type="journal article" date="2019" name="Beilstein J. Org. Chem.">
        <title>Nanangenines: drimane sesquiterpenoids as the dominant metabolite cohort of a novel Australian fungus, Aspergillus nanangensis.</title>
        <authorList>
            <person name="Lacey H.J."/>
            <person name="Gilchrist C.L.M."/>
            <person name="Crombie A."/>
            <person name="Kalaitzis J.A."/>
            <person name="Vuong D."/>
            <person name="Rutledge P.J."/>
            <person name="Turner P."/>
            <person name="Pitt J.I."/>
            <person name="Lacey E."/>
            <person name="Chooi Y.H."/>
            <person name="Piggott A.M."/>
        </authorList>
    </citation>
    <scope>NUCLEOTIDE SEQUENCE</scope>
    <source>
        <strain evidence="3">MST-FP2251</strain>
    </source>
</reference>
<dbReference type="GO" id="GO:0051666">
    <property type="term" value="P:actin cortical patch localization"/>
    <property type="evidence" value="ECO:0007669"/>
    <property type="project" value="TreeGrafter"/>
</dbReference>
<dbReference type="GO" id="GO:0051017">
    <property type="term" value="P:actin filament bundle assembly"/>
    <property type="evidence" value="ECO:0007669"/>
    <property type="project" value="TreeGrafter"/>
</dbReference>
<proteinExistence type="predicted"/>
<evidence type="ECO:0000313" key="3">
    <source>
        <dbReference type="EMBL" id="KAF9888586.1"/>
    </source>
</evidence>
<dbReference type="GO" id="GO:0035091">
    <property type="term" value="F:phosphatidylinositol binding"/>
    <property type="evidence" value="ECO:0007669"/>
    <property type="project" value="TreeGrafter"/>
</dbReference>
<name>A0AAD4CLE7_ASPNN</name>
<keyword evidence="4" id="KW-1185">Reference proteome</keyword>
<dbReference type="EMBL" id="VCAU01000045">
    <property type="protein sequence ID" value="KAF9888586.1"/>
    <property type="molecule type" value="Genomic_DNA"/>
</dbReference>
<evidence type="ECO:0000313" key="4">
    <source>
        <dbReference type="Proteomes" id="UP001194746"/>
    </source>
</evidence>
<dbReference type="PANTHER" id="PTHR15629">
    <property type="entry name" value="SH3YL1 PROTEIN"/>
    <property type="match status" value="1"/>
</dbReference>
<feature type="domain" description="Ysc84 actin-binding" evidence="2">
    <location>
        <begin position="47"/>
        <end position="171"/>
    </location>
</feature>
<comment type="caution">
    <text evidence="3">The sequence shown here is derived from an EMBL/GenBank/DDBJ whole genome shotgun (WGS) entry which is preliminary data.</text>
</comment>
<dbReference type="InterPro" id="IPR051702">
    <property type="entry name" value="SH3_domain_YSC84-like"/>
</dbReference>
<feature type="region of interest" description="Disordered" evidence="1">
    <location>
        <begin position="176"/>
        <end position="438"/>
    </location>
</feature>
<feature type="compositionally biased region" description="Pro residues" evidence="1">
    <location>
        <begin position="176"/>
        <end position="185"/>
    </location>
</feature>
<accession>A0AAD4CLE7</accession>
<evidence type="ECO:0000256" key="1">
    <source>
        <dbReference type="SAM" id="MobiDB-lite"/>
    </source>
</evidence>
<evidence type="ECO:0000259" key="2">
    <source>
        <dbReference type="Pfam" id="PF04366"/>
    </source>
</evidence>
<dbReference type="Pfam" id="PF04366">
    <property type="entry name" value="Ysc84"/>
    <property type="match status" value="1"/>
</dbReference>
<organism evidence="3 4">
    <name type="scientific">Aspergillus nanangensis</name>
    <dbReference type="NCBI Taxonomy" id="2582783"/>
    <lineage>
        <taxon>Eukaryota</taxon>
        <taxon>Fungi</taxon>
        <taxon>Dikarya</taxon>
        <taxon>Ascomycota</taxon>
        <taxon>Pezizomycotina</taxon>
        <taxon>Eurotiomycetes</taxon>
        <taxon>Eurotiomycetidae</taxon>
        <taxon>Eurotiales</taxon>
        <taxon>Aspergillaceae</taxon>
        <taxon>Aspergillus</taxon>
        <taxon>Aspergillus subgen. Circumdati</taxon>
    </lineage>
</organism>
<dbReference type="InterPro" id="IPR007461">
    <property type="entry name" value="Ysc84_actin-binding"/>
</dbReference>
<gene>
    <name evidence="3" type="ORF">FE257_008518</name>
</gene>
<feature type="compositionally biased region" description="Basic and acidic residues" evidence="1">
    <location>
        <begin position="224"/>
        <end position="237"/>
    </location>
</feature>
<feature type="compositionally biased region" description="Low complexity" evidence="1">
    <location>
        <begin position="429"/>
        <end position="438"/>
    </location>
</feature>
<dbReference type="PANTHER" id="PTHR15629:SF2">
    <property type="entry name" value="SH3 DOMAIN-CONTAINING YSC84-LIKE PROTEIN 1"/>
    <property type="match status" value="1"/>
</dbReference>
<dbReference type="AlphaFoldDB" id="A0AAD4CLE7"/>
<protein>
    <recommendedName>
        <fullName evidence="2">Ysc84 actin-binding domain-containing protein</fullName>
    </recommendedName>
</protein>
<dbReference type="Proteomes" id="UP001194746">
    <property type="component" value="Unassembled WGS sequence"/>
</dbReference>
<reference evidence="3" key="2">
    <citation type="submission" date="2020-02" db="EMBL/GenBank/DDBJ databases">
        <authorList>
            <person name="Gilchrist C.L.M."/>
            <person name="Chooi Y.-H."/>
        </authorList>
    </citation>
    <scope>NUCLEOTIDE SEQUENCE</scope>
    <source>
        <strain evidence="3">MST-FP2251</strain>
    </source>
</reference>